<keyword evidence="8" id="KW-0013">ADP-ribosylation</keyword>
<dbReference type="FunFam" id="1.10.20.10:FF:000078">
    <property type="entry name" value="Histone H3"/>
    <property type="match status" value="1"/>
</dbReference>
<keyword evidence="19" id="KW-1185">Reference proteome</keyword>
<evidence type="ECO:0000256" key="15">
    <source>
        <dbReference type="SAM" id="MobiDB-lite"/>
    </source>
</evidence>
<comment type="similarity">
    <text evidence="3">Belongs to the histone H3 family.</text>
</comment>
<dbReference type="GO" id="GO:0006950">
    <property type="term" value="P:response to stress"/>
    <property type="evidence" value="ECO:0007669"/>
    <property type="project" value="UniProtKB-ARBA"/>
</dbReference>
<feature type="region of interest" description="Disordered" evidence="15">
    <location>
        <begin position="1"/>
        <end position="22"/>
    </location>
</feature>
<feature type="domain" description="Core Histone H2A/H2B/H3" evidence="16">
    <location>
        <begin position="217"/>
        <end position="304"/>
    </location>
</feature>
<feature type="domain" description="Core Histone H2A/H2B/H3" evidence="16">
    <location>
        <begin position="10"/>
        <end position="89"/>
    </location>
</feature>
<dbReference type="PRINTS" id="PR00622">
    <property type="entry name" value="HISTONEH3"/>
</dbReference>
<dbReference type="InterPro" id="IPR002119">
    <property type="entry name" value="Histone_H2A"/>
</dbReference>
<gene>
    <name evidence="18" type="ORF">Q8A67_002827</name>
</gene>
<evidence type="ECO:0000313" key="18">
    <source>
        <dbReference type="EMBL" id="KAK2914428.1"/>
    </source>
</evidence>
<dbReference type="AlphaFoldDB" id="A0AA88Q4I4"/>
<protein>
    <recommendedName>
        <fullName evidence="20">Histone H3</fullName>
    </recommendedName>
</protein>
<evidence type="ECO:0000256" key="13">
    <source>
        <dbReference type="ARBA" id="ARBA00023269"/>
    </source>
</evidence>
<keyword evidence="10" id="KW-0007">Acetylation</keyword>
<dbReference type="SMART" id="SM00428">
    <property type="entry name" value="H3"/>
    <property type="match status" value="1"/>
</dbReference>
<evidence type="ECO:0000256" key="5">
    <source>
        <dbReference type="ARBA" id="ARBA00022454"/>
    </source>
</evidence>
<name>A0AA88Q4I4_9TELE</name>
<keyword evidence="14" id="KW-0379">Hydroxylation</keyword>
<organism evidence="18 19">
    <name type="scientific">Cirrhinus molitorella</name>
    <name type="common">mud carp</name>
    <dbReference type="NCBI Taxonomy" id="172907"/>
    <lineage>
        <taxon>Eukaryota</taxon>
        <taxon>Metazoa</taxon>
        <taxon>Chordata</taxon>
        <taxon>Craniata</taxon>
        <taxon>Vertebrata</taxon>
        <taxon>Euteleostomi</taxon>
        <taxon>Actinopterygii</taxon>
        <taxon>Neopterygii</taxon>
        <taxon>Teleostei</taxon>
        <taxon>Ostariophysi</taxon>
        <taxon>Cypriniformes</taxon>
        <taxon>Cyprinidae</taxon>
        <taxon>Labeoninae</taxon>
        <taxon>Labeonini</taxon>
        <taxon>Cirrhinus</taxon>
    </lineage>
</organism>
<evidence type="ECO:0000256" key="1">
    <source>
        <dbReference type="ARBA" id="ARBA00004123"/>
    </source>
</evidence>
<dbReference type="GO" id="GO:0000786">
    <property type="term" value="C:nucleosome"/>
    <property type="evidence" value="ECO:0007669"/>
    <property type="project" value="UniProtKB-KW"/>
</dbReference>
<evidence type="ECO:0000256" key="3">
    <source>
        <dbReference type="ARBA" id="ARBA00010343"/>
    </source>
</evidence>
<proteinExistence type="inferred from homology"/>
<dbReference type="GO" id="GO:0005634">
    <property type="term" value="C:nucleus"/>
    <property type="evidence" value="ECO:0007669"/>
    <property type="project" value="UniProtKB-SubCell"/>
</dbReference>
<sequence>MSGRGKTGGKARAKAKTRSSRAGLQFPVGRVHRLLRKGNYAERVGAGAPVYLAAVLEYLTAEILELAGNAARDNKKTRIIPRHLQLAVRNDEELNKLLGGVTIAQGGVLPNIQAEVRSHWLAVMSRRYASANHKPLHLCDIISAWPFDALKAGAEPRAVFSTFLEQRKKYIAAMARTKQTARKSTGGKAPRKQLATKAARKSAPATGGVKKPHRYRPGTVALREIRRYQKSTELLIRKLPFQRLVREIAQDFKTDLRFQSSAVMALQESSEAYLVGLFEDTNLCAIHAKRVTIMPKDIQLARRIRGERA</sequence>
<comment type="similarity">
    <text evidence="4">Belongs to the histone H2A family.</text>
</comment>
<dbReference type="InterPro" id="IPR007125">
    <property type="entry name" value="H2A/H2B/H3"/>
</dbReference>
<dbReference type="PANTHER" id="PTHR11426">
    <property type="entry name" value="HISTONE H3"/>
    <property type="match status" value="1"/>
</dbReference>
<dbReference type="PROSITE" id="PS00322">
    <property type="entry name" value="HISTONE_H3_1"/>
    <property type="match status" value="1"/>
</dbReference>
<evidence type="ECO:0000259" key="16">
    <source>
        <dbReference type="Pfam" id="PF00125"/>
    </source>
</evidence>
<dbReference type="CDD" id="cd00074">
    <property type="entry name" value="HFD_H2A"/>
    <property type="match status" value="1"/>
</dbReference>
<dbReference type="Pfam" id="PF16211">
    <property type="entry name" value="Histone_H2A_C"/>
    <property type="match status" value="1"/>
</dbReference>
<keyword evidence="13" id="KW-0544">Nucleosome core</keyword>
<dbReference type="InterPro" id="IPR000164">
    <property type="entry name" value="Histone_H3/CENP-A"/>
</dbReference>
<dbReference type="Proteomes" id="UP001187343">
    <property type="component" value="Unassembled WGS sequence"/>
</dbReference>
<dbReference type="Gene3D" id="1.10.20.10">
    <property type="entry name" value="Histone, subunit A"/>
    <property type="match status" value="2"/>
</dbReference>
<dbReference type="InterPro" id="IPR032458">
    <property type="entry name" value="Histone_H2A_CS"/>
</dbReference>
<evidence type="ECO:0000259" key="17">
    <source>
        <dbReference type="Pfam" id="PF16211"/>
    </source>
</evidence>
<dbReference type="GO" id="GO:0003677">
    <property type="term" value="F:DNA binding"/>
    <property type="evidence" value="ECO:0007669"/>
    <property type="project" value="UniProtKB-KW"/>
</dbReference>
<dbReference type="PROSITE" id="PS00046">
    <property type="entry name" value="HISTONE_H2A"/>
    <property type="match status" value="1"/>
</dbReference>
<dbReference type="PROSITE" id="PS00959">
    <property type="entry name" value="HISTONE_H3_2"/>
    <property type="match status" value="1"/>
</dbReference>
<evidence type="ECO:0008006" key="20">
    <source>
        <dbReference type="Google" id="ProtNLM"/>
    </source>
</evidence>
<dbReference type="InterPro" id="IPR009072">
    <property type="entry name" value="Histone-fold"/>
</dbReference>
<dbReference type="GO" id="GO:0046982">
    <property type="term" value="F:protein heterodimerization activity"/>
    <property type="evidence" value="ECO:0007669"/>
    <property type="project" value="InterPro"/>
</dbReference>
<evidence type="ECO:0000256" key="11">
    <source>
        <dbReference type="ARBA" id="ARBA00023125"/>
    </source>
</evidence>
<evidence type="ECO:0000313" key="19">
    <source>
        <dbReference type="Proteomes" id="UP001187343"/>
    </source>
</evidence>
<keyword evidence="7" id="KW-1017">Isopeptide bond</keyword>
<dbReference type="Pfam" id="PF00125">
    <property type="entry name" value="Histone"/>
    <property type="match status" value="2"/>
</dbReference>
<keyword evidence="5" id="KW-0158">Chromosome</keyword>
<feature type="compositionally biased region" description="Basic residues" evidence="15">
    <location>
        <begin position="7"/>
        <end position="19"/>
    </location>
</feature>
<evidence type="ECO:0000256" key="6">
    <source>
        <dbReference type="ARBA" id="ARBA00022481"/>
    </source>
</evidence>
<keyword evidence="11" id="KW-0238">DNA-binding</keyword>
<dbReference type="FunFam" id="1.10.20.10:FF:000044">
    <property type="entry name" value="Histone H3.3"/>
    <property type="match status" value="1"/>
</dbReference>
<evidence type="ECO:0000256" key="9">
    <source>
        <dbReference type="ARBA" id="ARBA00022843"/>
    </source>
</evidence>
<dbReference type="InterPro" id="IPR032454">
    <property type="entry name" value="Histone_H2A_C"/>
</dbReference>
<evidence type="ECO:0000256" key="8">
    <source>
        <dbReference type="ARBA" id="ARBA00022765"/>
    </source>
</evidence>
<dbReference type="SMART" id="SM00414">
    <property type="entry name" value="H2A"/>
    <property type="match status" value="1"/>
</dbReference>
<feature type="domain" description="Histone H2A C-terminal" evidence="17">
    <location>
        <begin position="92"/>
        <end position="115"/>
    </location>
</feature>
<evidence type="ECO:0000256" key="2">
    <source>
        <dbReference type="ARBA" id="ARBA00004286"/>
    </source>
</evidence>
<dbReference type="GO" id="GO:0030527">
    <property type="term" value="F:structural constituent of chromatin"/>
    <property type="evidence" value="ECO:0007669"/>
    <property type="project" value="InterPro"/>
</dbReference>
<evidence type="ECO:0000256" key="4">
    <source>
        <dbReference type="ARBA" id="ARBA00010691"/>
    </source>
</evidence>
<comment type="subcellular location">
    <subcellularLocation>
        <location evidence="2">Chromosome</location>
    </subcellularLocation>
    <subcellularLocation>
        <location evidence="1">Nucleus</location>
    </subcellularLocation>
</comment>
<comment type="caution">
    <text evidence="18">The sequence shown here is derived from an EMBL/GenBank/DDBJ whole genome shotgun (WGS) entry which is preliminary data.</text>
</comment>
<dbReference type="SUPFAM" id="SSF47113">
    <property type="entry name" value="Histone-fold"/>
    <property type="match status" value="2"/>
</dbReference>
<keyword evidence="6" id="KW-0488">Methylation</keyword>
<dbReference type="EMBL" id="JAUYZG010000002">
    <property type="protein sequence ID" value="KAK2914428.1"/>
    <property type="molecule type" value="Genomic_DNA"/>
</dbReference>
<evidence type="ECO:0000256" key="14">
    <source>
        <dbReference type="ARBA" id="ARBA00023278"/>
    </source>
</evidence>
<keyword evidence="12" id="KW-0539">Nucleus</keyword>
<accession>A0AA88Q4I4</accession>
<evidence type="ECO:0000256" key="10">
    <source>
        <dbReference type="ARBA" id="ARBA00022990"/>
    </source>
</evidence>
<evidence type="ECO:0000256" key="7">
    <source>
        <dbReference type="ARBA" id="ARBA00022499"/>
    </source>
</evidence>
<feature type="region of interest" description="Disordered" evidence="15">
    <location>
        <begin position="177"/>
        <end position="214"/>
    </location>
</feature>
<dbReference type="FunFam" id="1.10.20.10:FF:000004">
    <property type="entry name" value="Histone H2A"/>
    <property type="match status" value="1"/>
</dbReference>
<dbReference type="CDD" id="cd22911">
    <property type="entry name" value="HFD_H3"/>
    <property type="match status" value="1"/>
</dbReference>
<reference evidence="18" key="1">
    <citation type="submission" date="2023-08" db="EMBL/GenBank/DDBJ databases">
        <title>Chromosome-level Genome Assembly of mud carp (Cirrhinus molitorella).</title>
        <authorList>
            <person name="Liu H."/>
        </authorList>
    </citation>
    <scope>NUCLEOTIDE SEQUENCE</scope>
    <source>
        <strain evidence="18">Prfri</strain>
        <tissue evidence="18">Muscle</tissue>
    </source>
</reference>
<evidence type="ECO:0000256" key="12">
    <source>
        <dbReference type="ARBA" id="ARBA00023242"/>
    </source>
</evidence>
<keyword evidence="9" id="KW-0832">Ubl conjugation</keyword>